<name>A0A1H2MY13_9ACTN</name>
<keyword evidence="2" id="KW-1133">Transmembrane helix</keyword>
<organism evidence="3 4">
    <name type="scientific">Microlunatus sagamiharensis</name>
    <dbReference type="NCBI Taxonomy" id="546874"/>
    <lineage>
        <taxon>Bacteria</taxon>
        <taxon>Bacillati</taxon>
        <taxon>Actinomycetota</taxon>
        <taxon>Actinomycetes</taxon>
        <taxon>Propionibacteriales</taxon>
        <taxon>Propionibacteriaceae</taxon>
        <taxon>Microlunatus</taxon>
    </lineage>
</organism>
<evidence type="ECO:0000313" key="3">
    <source>
        <dbReference type="EMBL" id="SDU97888.1"/>
    </source>
</evidence>
<protein>
    <submittedName>
        <fullName evidence="3">Uncharacterized protein</fullName>
    </submittedName>
</protein>
<feature type="transmembrane region" description="Helical" evidence="2">
    <location>
        <begin position="33"/>
        <end position="52"/>
    </location>
</feature>
<evidence type="ECO:0000313" key="4">
    <source>
        <dbReference type="Proteomes" id="UP000198825"/>
    </source>
</evidence>
<evidence type="ECO:0000256" key="1">
    <source>
        <dbReference type="SAM" id="MobiDB-lite"/>
    </source>
</evidence>
<sequence>MVPVLTLRAVLETAVFFGEQPDAADRAAQHHDLGVAVGVSAAVVVVGLVLAVQARSNAAATVFALLGLPTLVLALLWLGTVPAPAPGAPVRSETHQGACQEHSGGDTRCPGG</sequence>
<accession>A0A1H2MY13</accession>
<feature type="transmembrane region" description="Helical" evidence="2">
    <location>
        <begin position="59"/>
        <end position="79"/>
    </location>
</feature>
<keyword evidence="2" id="KW-0472">Membrane</keyword>
<dbReference type="AlphaFoldDB" id="A0A1H2MY13"/>
<gene>
    <name evidence="3" type="ORF">SAMN04488544_2906</name>
</gene>
<keyword evidence="2" id="KW-0812">Transmembrane</keyword>
<proteinExistence type="predicted"/>
<feature type="region of interest" description="Disordered" evidence="1">
    <location>
        <begin position="87"/>
        <end position="112"/>
    </location>
</feature>
<evidence type="ECO:0000256" key="2">
    <source>
        <dbReference type="SAM" id="Phobius"/>
    </source>
</evidence>
<keyword evidence="4" id="KW-1185">Reference proteome</keyword>
<dbReference type="Proteomes" id="UP000198825">
    <property type="component" value="Chromosome I"/>
</dbReference>
<dbReference type="EMBL" id="LT629799">
    <property type="protein sequence ID" value="SDU97888.1"/>
    <property type="molecule type" value="Genomic_DNA"/>
</dbReference>
<reference evidence="4" key="1">
    <citation type="submission" date="2016-10" db="EMBL/GenBank/DDBJ databases">
        <authorList>
            <person name="Varghese N."/>
            <person name="Submissions S."/>
        </authorList>
    </citation>
    <scope>NUCLEOTIDE SEQUENCE [LARGE SCALE GENOMIC DNA]</scope>
    <source>
        <strain evidence="4">DSM 21743</strain>
    </source>
</reference>